<name>A0AAE6C6W0_9BRAD</name>
<reference evidence="1 3" key="1">
    <citation type="submission" date="2018-06" db="EMBL/GenBank/DDBJ databases">
        <title>Comparative genomics of rhizobia nodulating Arachis hypogaea in China.</title>
        <authorList>
            <person name="Li Y."/>
        </authorList>
    </citation>
    <scope>NUCLEOTIDE SEQUENCE [LARGE SCALE GENOMIC DNA]</scope>
    <source>
        <strain evidence="1 3">CCBAU 51670</strain>
    </source>
</reference>
<evidence type="ECO:0000313" key="3">
    <source>
        <dbReference type="Proteomes" id="UP000288972"/>
    </source>
</evidence>
<evidence type="ECO:0000313" key="1">
    <source>
        <dbReference type="EMBL" id="QAU45023.1"/>
    </source>
</evidence>
<keyword evidence="4" id="KW-1185">Reference proteome</keyword>
<gene>
    <name evidence="2" type="ORF">EAS56_05685</name>
    <name evidence="1" type="ORF">XH91_06450</name>
</gene>
<proteinExistence type="predicted"/>
<dbReference type="EMBL" id="RDQZ01000003">
    <property type="protein sequence ID" value="RXH16492.1"/>
    <property type="molecule type" value="Genomic_DNA"/>
</dbReference>
<reference evidence="2 4" key="2">
    <citation type="submission" date="2018-10" db="EMBL/GenBank/DDBJ databases">
        <title>Bradyrhizobium sp. nov., effective nodules isolated from peanut in China.</title>
        <authorList>
            <person name="Li Y."/>
        </authorList>
    </citation>
    <scope>NUCLEOTIDE SEQUENCE [LARGE SCALE GENOMIC DNA]</scope>
    <source>
        <strain evidence="2 4">CCBAU 53426</strain>
    </source>
</reference>
<dbReference type="Proteomes" id="UP000288972">
    <property type="component" value="Chromosome"/>
</dbReference>
<protein>
    <submittedName>
        <fullName evidence="1">Uncharacterized protein</fullName>
    </submittedName>
</protein>
<evidence type="ECO:0000313" key="2">
    <source>
        <dbReference type="EMBL" id="RXH16492.1"/>
    </source>
</evidence>
<accession>A0AAE6C6W0</accession>
<dbReference type="Proteomes" id="UP000290401">
    <property type="component" value="Unassembled WGS sequence"/>
</dbReference>
<evidence type="ECO:0000313" key="4">
    <source>
        <dbReference type="Proteomes" id="UP000290401"/>
    </source>
</evidence>
<dbReference type="AlphaFoldDB" id="A0AAE6C6W0"/>
<dbReference type="KEGG" id="bgz:XH91_06450"/>
<sequence>MPRLVRNCARGRGIQYAAAHRSNHDRLGVLDRPVKPGDDSGVWGRSFAVSRIPQSVRLPSRLRRSRLHPWIESMCNSRRDCTASPPTEST</sequence>
<organism evidence="1 3">
    <name type="scientific">Bradyrhizobium guangzhouense</name>
    <dbReference type="NCBI Taxonomy" id="1325095"/>
    <lineage>
        <taxon>Bacteria</taxon>
        <taxon>Pseudomonadati</taxon>
        <taxon>Pseudomonadota</taxon>
        <taxon>Alphaproteobacteria</taxon>
        <taxon>Hyphomicrobiales</taxon>
        <taxon>Nitrobacteraceae</taxon>
        <taxon>Bradyrhizobium</taxon>
    </lineage>
</organism>
<dbReference type="EMBL" id="CP030053">
    <property type="protein sequence ID" value="QAU45023.1"/>
    <property type="molecule type" value="Genomic_DNA"/>
</dbReference>